<dbReference type="Proteomes" id="UP000568158">
    <property type="component" value="Unassembled WGS sequence"/>
</dbReference>
<feature type="transmembrane region" description="Helical" evidence="6">
    <location>
        <begin position="272"/>
        <end position="291"/>
    </location>
</feature>
<feature type="transmembrane region" description="Helical" evidence="6">
    <location>
        <begin position="468"/>
        <end position="485"/>
    </location>
</feature>
<evidence type="ECO:0000256" key="6">
    <source>
        <dbReference type="SAM" id="Phobius"/>
    </source>
</evidence>
<name>A0A8H6ETC0_DEKBR</name>
<evidence type="ECO:0000313" key="8">
    <source>
        <dbReference type="Proteomes" id="UP000568158"/>
    </source>
</evidence>
<feature type="transmembrane region" description="Helical" evidence="6">
    <location>
        <begin position="241"/>
        <end position="260"/>
    </location>
</feature>
<dbReference type="GO" id="GO:0033229">
    <property type="term" value="F:cysteine transmembrane transporter activity"/>
    <property type="evidence" value="ECO:0007669"/>
    <property type="project" value="TreeGrafter"/>
</dbReference>
<comment type="subcellular location">
    <subcellularLocation>
        <location evidence="1">Membrane</location>
        <topology evidence="1">Multi-pass membrane protein</topology>
    </subcellularLocation>
</comment>
<dbReference type="EMBL" id="JABCYN010000030">
    <property type="protein sequence ID" value="KAF6009516.1"/>
    <property type="molecule type" value="Genomic_DNA"/>
</dbReference>
<feature type="transmembrane region" description="Helical" evidence="6">
    <location>
        <begin position="497"/>
        <end position="519"/>
    </location>
</feature>
<evidence type="ECO:0000256" key="4">
    <source>
        <dbReference type="ARBA" id="ARBA00022989"/>
    </source>
</evidence>
<protein>
    <recommendedName>
        <fullName evidence="9">Major facilitator superfamily (MFS) profile domain-containing protein</fullName>
    </recommendedName>
</protein>
<keyword evidence="3 6" id="KW-0812">Transmembrane</keyword>
<keyword evidence="2" id="KW-0813">Transport</keyword>
<keyword evidence="5 6" id="KW-0472">Membrane</keyword>
<dbReference type="AlphaFoldDB" id="A0A8H6ETC0"/>
<reference evidence="7 8" key="1">
    <citation type="journal article" date="2020" name="Appl. Microbiol. Biotechnol.">
        <title>Targeted gene deletion in Brettanomyces bruxellensis with an expression-free CRISPR-Cas9 system.</title>
        <authorList>
            <person name="Varela C."/>
            <person name="Bartel C."/>
            <person name="Onetto C."/>
            <person name="Borneman A."/>
        </authorList>
    </citation>
    <scope>NUCLEOTIDE SEQUENCE [LARGE SCALE GENOMIC DNA]</scope>
    <source>
        <strain evidence="7 8">AWRI1613</strain>
    </source>
</reference>
<dbReference type="InterPro" id="IPR011701">
    <property type="entry name" value="MFS"/>
</dbReference>
<evidence type="ECO:0008006" key="9">
    <source>
        <dbReference type="Google" id="ProtNLM"/>
    </source>
</evidence>
<feature type="transmembrane region" description="Helical" evidence="6">
    <location>
        <begin position="403"/>
        <end position="424"/>
    </location>
</feature>
<feature type="transmembrane region" description="Helical" evidence="6">
    <location>
        <begin position="109"/>
        <end position="126"/>
    </location>
</feature>
<organism evidence="7 8">
    <name type="scientific">Dekkera bruxellensis</name>
    <name type="common">Brettanomyces custersii</name>
    <dbReference type="NCBI Taxonomy" id="5007"/>
    <lineage>
        <taxon>Eukaryota</taxon>
        <taxon>Fungi</taxon>
        <taxon>Dikarya</taxon>
        <taxon>Ascomycota</taxon>
        <taxon>Saccharomycotina</taxon>
        <taxon>Pichiomycetes</taxon>
        <taxon>Pichiales</taxon>
        <taxon>Pichiaceae</taxon>
        <taxon>Brettanomyces</taxon>
    </lineage>
</organism>
<accession>A0A8H6ETC0</accession>
<comment type="caution">
    <text evidence="7">The sequence shown here is derived from an EMBL/GenBank/DDBJ whole genome shotgun (WGS) entry which is preliminary data.</text>
</comment>
<evidence type="ECO:0000256" key="3">
    <source>
        <dbReference type="ARBA" id="ARBA00022692"/>
    </source>
</evidence>
<dbReference type="GO" id="GO:0016020">
    <property type="term" value="C:membrane"/>
    <property type="evidence" value="ECO:0007669"/>
    <property type="project" value="UniProtKB-SubCell"/>
</dbReference>
<evidence type="ECO:0000256" key="1">
    <source>
        <dbReference type="ARBA" id="ARBA00004141"/>
    </source>
</evidence>
<feature type="transmembrane region" description="Helical" evidence="6">
    <location>
        <begin position="180"/>
        <end position="198"/>
    </location>
</feature>
<evidence type="ECO:0000256" key="2">
    <source>
        <dbReference type="ARBA" id="ARBA00022448"/>
    </source>
</evidence>
<proteinExistence type="predicted"/>
<sequence length="574" mass="65832">MGGSKNFSDKLKKDYSYLATEKSQDQAQNFIISRNNGDDYERRRKYQKDTRSETLVVGEQLNTSETEEEQSKFEIKRKGADVTLDLISHSGDTIEPLTKEGEKKLKWKLWLTVLPLCFMVNATLFIDKDSISYSSLMGLWDDTGMNSADYNNVLTIFYVGYILGQIPSHYLFQRIPMSKFIVLTTALWSVLGYCMLGVKSYSGVMAVRFFLGFTESGITPAVEHTLAMFFPLDEQAIINPIFWISCLGIDVPIGFIAYGLQFVKIWRPWKWFWLLVGIVSNIVCVFSYFYYPDNPATSKIFTVEERIHIIQRVKKSSKSSIEQKTFKKYQLIETLKDPITWLFVLFCFLQMLENSTTYQASIIYTQLGFNHLTTTLLMVVQNGFSTVCAIVGALLMSRFRKQSIYLACGLMSICFIGAILAITIPWDNKPGILAGIFMTRPNGTAYILAFSLAQATAAGYTKRLTRTALFMISYSISNIICPQMWNKRYQPRYVVPWLMQIIFSWFTAPIILLIIRYILNRRNKQRLAAIANGEVPQYGYVDVTEENGTTHKKEVEISMLDLTDLENKNFIYPL</sequence>
<gene>
    <name evidence="7" type="ORF">HII12_003059</name>
</gene>
<dbReference type="InterPro" id="IPR036259">
    <property type="entry name" value="MFS_trans_sf"/>
</dbReference>
<dbReference type="SUPFAM" id="SSF103473">
    <property type="entry name" value="MFS general substrate transporter"/>
    <property type="match status" value="1"/>
</dbReference>
<evidence type="ECO:0000313" key="7">
    <source>
        <dbReference type="EMBL" id="KAF6009516.1"/>
    </source>
</evidence>
<keyword evidence="4 6" id="KW-1133">Transmembrane helix</keyword>
<evidence type="ECO:0000256" key="5">
    <source>
        <dbReference type="ARBA" id="ARBA00023136"/>
    </source>
</evidence>
<dbReference type="Gene3D" id="1.20.1250.20">
    <property type="entry name" value="MFS general substrate transporter like domains"/>
    <property type="match status" value="2"/>
</dbReference>
<dbReference type="Pfam" id="PF07690">
    <property type="entry name" value="MFS_1"/>
    <property type="match status" value="1"/>
</dbReference>
<feature type="transmembrane region" description="Helical" evidence="6">
    <location>
        <begin position="150"/>
        <end position="168"/>
    </location>
</feature>
<dbReference type="PANTHER" id="PTHR43791:SF63">
    <property type="entry name" value="HIGH AFFINITY CYSTEINE TRANSPORTER"/>
    <property type="match status" value="1"/>
</dbReference>
<dbReference type="PANTHER" id="PTHR43791">
    <property type="entry name" value="PERMEASE-RELATED"/>
    <property type="match status" value="1"/>
</dbReference>
<feature type="transmembrane region" description="Helical" evidence="6">
    <location>
        <begin position="376"/>
        <end position="396"/>
    </location>
</feature>